<dbReference type="PATRIC" id="fig|1242966.3.peg.327"/>
<organism evidence="1 2">
    <name type="scientific">Campylobacter concisus UNSW3</name>
    <dbReference type="NCBI Taxonomy" id="1242966"/>
    <lineage>
        <taxon>Bacteria</taxon>
        <taxon>Pseudomonadati</taxon>
        <taxon>Campylobacterota</taxon>
        <taxon>Epsilonproteobacteria</taxon>
        <taxon>Campylobacterales</taxon>
        <taxon>Campylobacteraceae</taxon>
        <taxon>Campylobacter</taxon>
    </lineage>
</organism>
<accession>U2EIP8</accession>
<name>U2EIP8_9BACT</name>
<dbReference type="EMBL" id="ANNE01000003">
    <property type="protein sequence ID" value="ERJ23726.1"/>
    <property type="molecule type" value="Genomic_DNA"/>
</dbReference>
<dbReference type="Proteomes" id="UP000016636">
    <property type="component" value="Unassembled WGS sequence"/>
</dbReference>
<evidence type="ECO:0000313" key="1">
    <source>
        <dbReference type="EMBL" id="ERJ23726.1"/>
    </source>
</evidence>
<reference evidence="1 2" key="1">
    <citation type="journal article" date="2013" name="BMC Genomics">
        <title>Comparative genomics of Campylobacter concisus isolates reveals genetic diversity and provides insights into disease association.</title>
        <authorList>
            <person name="Deshpande N.P."/>
            <person name="Kaakoush N.O."/>
            <person name="Wilkins M.R."/>
            <person name="Mitchell H.M."/>
        </authorList>
    </citation>
    <scope>NUCLEOTIDE SEQUENCE [LARGE SCALE GENOMIC DNA]</scope>
    <source>
        <strain evidence="1 2">UNSW3</strain>
    </source>
</reference>
<comment type="caution">
    <text evidence="1">The sequence shown here is derived from an EMBL/GenBank/DDBJ whole genome shotgun (WGS) entry which is preliminary data.</text>
</comment>
<dbReference type="AlphaFoldDB" id="U2EIP8"/>
<sequence length="39" mass="4325">MIICSLNLSNFNLCLAEFNHFDIACVSALLKFDQANAGY</sequence>
<protein>
    <submittedName>
        <fullName evidence="1">Uncharacterized protein</fullName>
    </submittedName>
</protein>
<proteinExistence type="predicted"/>
<gene>
    <name evidence="1" type="ORF">UNSW3_1101</name>
</gene>
<evidence type="ECO:0000313" key="2">
    <source>
        <dbReference type="Proteomes" id="UP000016636"/>
    </source>
</evidence>